<dbReference type="InterPro" id="IPR040151">
    <property type="entry name" value="Gfd2/YDR514C-like"/>
</dbReference>
<dbReference type="SUPFAM" id="SSF53098">
    <property type="entry name" value="Ribonuclease H-like"/>
    <property type="match status" value="1"/>
</dbReference>
<dbReference type="InterPro" id="IPR048519">
    <property type="entry name" value="Gfd2/YDR514C-like_C"/>
</dbReference>
<dbReference type="InterPro" id="IPR036397">
    <property type="entry name" value="RNaseH_sf"/>
</dbReference>
<dbReference type="OrthoDB" id="5953249at2759"/>
<accession>A0A1G4KEH0</accession>
<protein>
    <submittedName>
        <fullName evidence="2">LANO_0G01090g1_1</fullName>
    </submittedName>
</protein>
<dbReference type="EMBL" id="LT598453">
    <property type="protein sequence ID" value="SCV02927.1"/>
    <property type="molecule type" value="Genomic_DNA"/>
</dbReference>
<evidence type="ECO:0000259" key="1">
    <source>
        <dbReference type="Pfam" id="PF21762"/>
    </source>
</evidence>
<dbReference type="InterPro" id="IPR012337">
    <property type="entry name" value="RNaseH-like_sf"/>
</dbReference>
<reference evidence="3" key="1">
    <citation type="submission" date="2016-03" db="EMBL/GenBank/DDBJ databases">
        <authorList>
            <person name="Devillers Hugo."/>
        </authorList>
    </citation>
    <scope>NUCLEOTIDE SEQUENCE [LARGE SCALE GENOMIC DNA]</scope>
</reference>
<evidence type="ECO:0000313" key="3">
    <source>
        <dbReference type="Proteomes" id="UP000189911"/>
    </source>
</evidence>
<organism evidence="2 3">
    <name type="scientific">Lachancea nothofagi CBS 11611</name>
    <dbReference type="NCBI Taxonomy" id="1266666"/>
    <lineage>
        <taxon>Eukaryota</taxon>
        <taxon>Fungi</taxon>
        <taxon>Dikarya</taxon>
        <taxon>Ascomycota</taxon>
        <taxon>Saccharomycotina</taxon>
        <taxon>Saccharomycetes</taxon>
        <taxon>Saccharomycetales</taxon>
        <taxon>Saccharomycetaceae</taxon>
        <taxon>Lachancea</taxon>
    </lineage>
</organism>
<dbReference type="PANTHER" id="PTHR28083">
    <property type="entry name" value="GOOD FOR FULL DBP5 ACTIVITY PROTEIN 2"/>
    <property type="match status" value="1"/>
</dbReference>
<dbReference type="Proteomes" id="UP000189911">
    <property type="component" value="Chromosome G"/>
</dbReference>
<dbReference type="AlphaFoldDB" id="A0A1G4KEH0"/>
<dbReference type="PANTHER" id="PTHR28083:SF1">
    <property type="entry name" value="GOOD FOR FULL DBP5 ACTIVITY PROTEIN 2"/>
    <property type="match status" value="1"/>
</dbReference>
<dbReference type="Gene3D" id="3.30.420.10">
    <property type="entry name" value="Ribonuclease H-like superfamily/Ribonuclease H"/>
    <property type="match status" value="1"/>
</dbReference>
<evidence type="ECO:0000313" key="2">
    <source>
        <dbReference type="EMBL" id="SCV02927.1"/>
    </source>
</evidence>
<dbReference type="GO" id="GO:0005634">
    <property type="term" value="C:nucleus"/>
    <property type="evidence" value="ECO:0007669"/>
    <property type="project" value="TreeGrafter"/>
</dbReference>
<sequence>MLRNLNCTPVKRVKLDLKNYKTTQMSFHQNGKRASRHEASGIFVRGPNVPKAPHSASAYFRAAACVVNDVGLSKSRMLENQHFRELTAVSYEPHEARAKYIENYLETIGISYQQQESRSNKELKKKLEKVKSSIDVVPQPQADANGDAEAVAKAEALLQKALRKTTHEHSPKVCAVPGNSNFAYLSNAIRHLAAQRTVCFCVDVEAFERNTNVVTEIGISIYDPRESLFSTIPKFRTYHLIVAESLKLRNGKFVCDLKDCFLMGESYVMSLNNCVEFIQTLINYYMVPETAAERSWDRAFVGHNVKGDLKWLESIGVNIPTDIDYELKNKPQTTNRALVLDTERLFKGSYGSKGANLGKILRLFEVPHAFLHNAGNDAYFTLKLLLHMCDIHCRKQMQMDDFYAVMAKIETWTKRDSSEAKILPLSYVKAAAEFTDHTVKKKTVHQTEFGGCVWVDNPIQAITMS</sequence>
<gene>
    <name evidence="2" type="ORF">LANO_0G01090G</name>
</gene>
<dbReference type="GO" id="GO:0003676">
    <property type="term" value="F:nucleic acid binding"/>
    <property type="evidence" value="ECO:0007669"/>
    <property type="project" value="InterPro"/>
</dbReference>
<name>A0A1G4KEH0_9SACH</name>
<keyword evidence="3" id="KW-1185">Reference proteome</keyword>
<proteinExistence type="predicted"/>
<feature type="domain" description="Gfd2/YDR514C-like C-terminal" evidence="1">
    <location>
        <begin position="199"/>
        <end position="388"/>
    </location>
</feature>
<dbReference type="Pfam" id="PF21762">
    <property type="entry name" value="DEDDh_C"/>
    <property type="match status" value="1"/>
</dbReference>